<keyword evidence="1" id="KW-0732">Signal</keyword>
<dbReference type="AlphaFoldDB" id="A0A1A9WGE1"/>
<accession>A0A1A9WGE1</accession>
<evidence type="ECO:0000256" key="1">
    <source>
        <dbReference type="SAM" id="SignalP"/>
    </source>
</evidence>
<organism evidence="2 3">
    <name type="scientific">Glossina brevipalpis</name>
    <dbReference type="NCBI Taxonomy" id="37001"/>
    <lineage>
        <taxon>Eukaryota</taxon>
        <taxon>Metazoa</taxon>
        <taxon>Ecdysozoa</taxon>
        <taxon>Arthropoda</taxon>
        <taxon>Hexapoda</taxon>
        <taxon>Insecta</taxon>
        <taxon>Pterygota</taxon>
        <taxon>Neoptera</taxon>
        <taxon>Endopterygota</taxon>
        <taxon>Diptera</taxon>
        <taxon>Brachycera</taxon>
        <taxon>Muscomorpha</taxon>
        <taxon>Hippoboscoidea</taxon>
        <taxon>Glossinidae</taxon>
        <taxon>Glossina</taxon>
    </lineage>
</organism>
<name>A0A1A9WGE1_9MUSC</name>
<dbReference type="Proteomes" id="UP000091820">
    <property type="component" value="Unassembled WGS sequence"/>
</dbReference>
<keyword evidence="3" id="KW-1185">Reference proteome</keyword>
<dbReference type="VEuPathDB" id="VectorBase:GBRI018774"/>
<sequence length="161" mass="18383">MNWWTALKCVVLKVLIPLILISQSLMASNGDCIWYGHSHQEGSHWLNEAYNGKALILNDTIATAIFKHRCPLMYNEYTNNSSNVPNKHESLAQAVTECYEKAIHLFKKDPNPSISIIISTVEEFIKPSRITYYGAFLHPYQTIKVTEWLFSSSEATVCERT</sequence>
<reference evidence="3" key="1">
    <citation type="submission" date="2014-03" db="EMBL/GenBank/DDBJ databases">
        <authorList>
            <person name="Aksoy S."/>
            <person name="Warren W."/>
            <person name="Wilson R.K."/>
        </authorList>
    </citation>
    <scope>NUCLEOTIDE SEQUENCE [LARGE SCALE GENOMIC DNA]</scope>
    <source>
        <strain evidence="3">IAEA</strain>
    </source>
</reference>
<dbReference type="STRING" id="37001.A0A1A9WGE1"/>
<protein>
    <submittedName>
        <fullName evidence="2">Uncharacterized protein</fullName>
    </submittedName>
</protein>
<reference evidence="2" key="2">
    <citation type="submission" date="2020-05" db="UniProtKB">
        <authorList>
            <consortium name="EnsemblMetazoa"/>
        </authorList>
    </citation>
    <scope>IDENTIFICATION</scope>
    <source>
        <strain evidence="2">IAEA</strain>
    </source>
</reference>
<evidence type="ECO:0000313" key="2">
    <source>
        <dbReference type="EnsemblMetazoa" id="GBRI018774-PA"/>
    </source>
</evidence>
<feature type="signal peptide" evidence="1">
    <location>
        <begin position="1"/>
        <end position="26"/>
    </location>
</feature>
<proteinExistence type="predicted"/>
<dbReference type="EnsemblMetazoa" id="GBRI018774-RA">
    <property type="protein sequence ID" value="GBRI018774-PA"/>
    <property type="gene ID" value="GBRI018774"/>
</dbReference>
<evidence type="ECO:0000313" key="3">
    <source>
        <dbReference type="Proteomes" id="UP000091820"/>
    </source>
</evidence>
<feature type="chain" id="PRO_5008400355" evidence="1">
    <location>
        <begin position="27"/>
        <end position="161"/>
    </location>
</feature>